<dbReference type="InterPro" id="IPR011105">
    <property type="entry name" value="Cell_wall_hydrolase_SleB"/>
</dbReference>
<organism evidence="3 4">
    <name type="scientific">Pristionchus mayeri</name>
    <dbReference type="NCBI Taxonomy" id="1317129"/>
    <lineage>
        <taxon>Eukaryota</taxon>
        <taxon>Metazoa</taxon>
        <taxon>Ecdysozoa</taxon>
        <taxon>Nematoda</taxon>
        <taxon>Chromadorea</taxon>
        <taxon>Rhabditida</taxon>
        <taxon>Rhabditina</taxon>
        <taxon>Diplogasteromorpha</taxon>
        <taxon>Diplogasteroidea</taxon>
        <taxon>Neodiplogasteridae</taxon>
        <taxon>Pristionchus</taxon>
    </lineage>
</organism>
<gene>
    <name evidence="3" type="ORF">PMAYCL1PPCAC_08649</name>
</gene>
<proteinExistence type="predicted"/>
<dbReference type="Gene3D" id="1.10.10.2520">
    <property type="entry name" value="Cell wall hydrolase SleB, domain 1"/>
    <property type="match status" value="1"/>
</dbReference>
<comment type="caution">
    <text evidence="3">The sequence shown here is derived from an EMBL/GenBank/DDBJ whole genome shotgun (WGS) entry which is preliminary data.</text>
</comment>
<accession>A0AAN4ZEE3</accession>
<evidence type="ECO:0000313" key="4">
    <source>
        <dbReference type="Proteomes" id="UP001328107"/>
    </source>
</evidence>
<keyword evidence="4" id="KW-1185">Reference proteome</keyword>
<reference evidence="4" key="1">
    <citation type="submission" date="2022-10" db="EMBL/GenBank/DDBJ databases">
        <title>Genome assembly of Pristionchus species.</title>
        <authorList>
            <person name="Yoshida K."/>
            <person name="Sommer R.J."/>
        </authorList>
    </citation>
    <scope>NUCLEOTIDE SEQUENCE [LARGE SCALE GENOMIC DNA]</scope>
    <source>
        <strain evidence="4">RS5460</strain>
    </source>
</reference>
<protein>
    <recommendedName>
        <fullName evidence="2">Cell wall hydrolase SleB domain-containing protein</fullName>
    </recommendedName>
</protein>
<dbReference type="Pfam" id="PF07486">
    <property type="entry name" value="Hydrolase_2"/>
    <property type="match status" value="1"/>
</dbReference>
<dbReference type="Proteomes" id="UP001328107">
    <property type="component" value="Unassembled WGS sequence"/>
</dbReference>
<feature type="domain" description="Cell wall hydrolase SleB" evidence="2">
    <location>
        <begin position="4"/>
        <end position="87"/>
    </location>
</feature>
<feature type="region of interest" description="Disordered" evidence="1">
    <location>
        <begin position="74"/>
        <end position="95"/>
    </location>
</feature>
<sequence>MCQTAQVAVAYVIKNRANANRGYWGGGSIAGISLHPQQFEPWNTRRPESTHPQGEGWDYMDGLVRNVLDGRTGDPTGGALYFNNPDKEGLDYKSK</sequence>
<feature type="compositionally biased region" description="Basic and acidic residues" evidence="1">
    <location>
        <begin position="85"/>
        <end position="95"/>
    </location>
</feature>
<name>A0AAN4ZEE3_9BILA</name>
<evidence type="ECO:0000256" key="1">
    <source>
        <dbReference type="SAM" id="MobiDB-lite"/>
    </source>
</evidence>
<dbReference type="AlphaFoldDB" id="A0AAN4ZEE3"/>
<dbReference type="EMBL" id="BTRK01000002">
    <property type="protein sequence ID" value="GMR38454.1"/>
    <property type="molecule type" value="Genomic_DNA"/>
</dbReference>
<evidence type="ECO:0000259" key="2">
    <source>
        <dbReference type="Pfam" id="PF07486"/>
    </source>
</evidence>
<dbReference type="GO" id="GO:0016787">
    <property type="term" value="F:hydrolase activity"/>
    <property type="evidence" value="ECO:0007669"/>
    <property type="project" value="InterPro"/>
</dbReference>
<dbReference type="InterPro" id="IPR042047">
    <property type="entry name" value="SleB_dom1"/>
</dbReference>
<evidence type="ECO:0000313" key="3">
    <source>
        <dbReference type="EMBL" id="GMR38454.1"/>
    </source>
</evidence>